<sequence>MKELSNSFLLKALALRKLQQTLHTRGVRQESTMRQRHETLSDVLEGSFLL</sequence>
<dbReference type="HOGENOM" id="CLU_3122665_0_0_0"/>
<accession>F8L4S1</accession>
<dbReference type="KEGG" id="sng:SNE_A06450"/>
<dbReference type="Proteomes" id="UP000000496">
    <property type="component" value="Chromosome gsn.131"/>
</dbReference>
<proteinExistence type="predicted"/>
<dbReference type="AlphaFoldDB" id="F8L4S1"/>
<protein>
    <submittedName>
        <fullName evidence="1">Uncharacterized protein</fullName>
    </submittedName>
</protein>
<name>F8L4S1_SIMNZ</name>
<reference evidence="1 2" key="2">
    <citation type="journal article" date="2011" name="Mol. Biol. Evol.">
        <title>Unity in variety--the pan-genome of the Chlamydiae.</title>
        <authorList>
            <person name="Collingro A."/>
            <person name="Tischler P."/>
            <person name="Weinmaier T."/>
            <person name="Penz T."/>
            <person name="Heinz E."/>
            <person name="Brunham R.C."/>
            <person name="Read T.D."/>
            <person name="Bavoil P.M."/>
            <person name="Sachse K."/>
            <person name="Kahane S."/>
            <person name="Friedman M.G."/>
            <person name="Rattei T."/>
            <person name="Myers G.S."/>
            <person name="Horn M."/>
        </authorList>
    </citation>
    <scope>NUCLEOTIDE SEQUENCE [LARGE SCALE GENOMIC DNA]</scope>
    <source>
        <strain evidence="2">ATCC VR-1471 / Z</strain>
    </source>
</reference>
<organism evidence="1 2">
    <name type="scientific">Simkania negevensis (strain ATCC VR-1471 / DSM 27360 / Z)</name>
    <dbReference type="NCBI Taxonomy" id="331113"/>
    <lineage>
        <taxon>Bacteria</taxon>
        <taxon>Pseudomonadati</taxon>
        <taxon>Chlamydiota</taxon>
        <taxon>Chlamydiia</taxon>
        <taxon>Parachlamydiales</taxon>
        <taxon>Simkaniaceae</taxon>
        <taxon>Simkania</taxon>
    </lineage>
</organism>
<evidence type="ECO:0000313" key="2">
    <source>
        <dbReference type="Proteomes" id="UP000000496"/>
    </source>
</evidence>
<reference key="1">
    <citation type="journal article" date="2011" name="Mol. Biol. Evol.">
        <title>Unity in variety -- the pan-genome of the Chlamydiae.</title>
        <authorList>
            <person name="Collingro A."/>
            <person name="Tischler P."/>
            <person name="Weinmaier T."/>
            <person name="Penz T."/>
            <person name="Heinz E."/>
            <person name="Brunham R.C."/>
            <person name="Read T.D."/>
            <person name="Bavoil P.M."/>
            <person name="Sachse K."/>
            <person name="Kahane S."/>
            <person name="Friedman M.G."/>
            <person name="Rattei T."/>
            <person name="Myers G.S.A."/>
            <person name="Horn M."/>
        </authorList>
    </citation>
    <scope>NUCLEOTIDE SEQUENCE</scope>
    <source>
        <strain>Z</strain>
    </source>
</reference>
<dbReference type="EMBL" id="FR872582">
    <property type="protein sequence ID" value="CCB88522.1"/>
    <property type="molecule type" value="Genomic_DNA"/>
</dbReference>
<evidence type="ECO:0000313" key="1">
    <source>
        <dbReference type="EMBL" id="CCB88522.1"/>
    </source>
</evidence>
<keyword evidence="2" id="KW-1185">Reference proteome</keyword>
<gene>
    <name evidence="1" type="ordered locus">SNE_A06450</name>
</gene>